<keyword evidence="2" id="KW-0732">Signal</keyword>
<dbReference type="OrthoDB" id="2503968at2759"/>
<comment type="caution">
    <text evidence="3">The sequence shown here is derived from an EMBL/GenBank/DDBJ whole genome shotgun (WGS) entry which is preliminary data.</text>
</comment>
<feature type="signal peptide" evidence="2">
    <location>
        <begin position="1"/>
        <end position="26"/>
    </location>
</feature>
<proteinExistence type="predicted"/>
<feature type="compositionally biased region" description="Basic and acidic residues" evidence="1">
    <location>
        <begin position="146"/>
        <end position="155"/>
    </location>
</feature>
<dbReference type="Proteomes" id="UP000886653">
    <property type="component" value="Unassembled WGS sequence"/>
</dbReference>
<gene>
    <name evidence="3" type="ORF">CROQUDRAFT_108653</name>
</gene>
<sequence length="155" mass="16783">MLGLSRNLSVILSLIVLILPIIHIDAKSTGHFLGKKPTAQWMKANPARKVSKDIQSAECAYNLRVPGQVFAYFQVDPTKARYNGAPYGTCFACAATPTTGQLEDNPGYNVFFWDGKTGQPGPGTGPIKNPKTGANGYENSRGVYFDGKDPTEKQT</sequence>
<evidence type="ECO:0000313" key="4">
    <source>
        <dbReference type="Proteomes" id="UP000886653"/>
    </source>
</evidence>
<evidence type="ECO:0000256" key="2">
    <source>
        <dbReference type="SAM" id="SignalP"/>
    </source>
</evidence>
<name>A0A9P6NIF2_9BASI</name>
<dbReference type="AlphaFoldDB" id="A0A9P6NIF2"/>
<protein>
    <submittedName>
        <fullName evidence="3">Uncharacterized protein</fullName>
    </submittedName>
</protein>
<accession>A0A9P6NIF2</accession>
<organism evidence="3 4">
    <name type="scientific">Cronartium quercuum f. sp. fusiforme G11</name>
    <dbReference type="NCBI Taxonomy" id="708437"/>
    <lineage>
        <taxon>Eukaryota</taxon>
        <taxon>Fungi</taxon>
        <taxon>Dikarya</taxon>
        <taxon>Basidiomycota</taxon>
        <taxon>Pucciniomycotina</taxon>
        <taxon>Pucciniomycetes</taxon>
        <taxon>Pucciniales</taxon>
        <taxon>Coleosporiaceae</taxon>
        <taxon>Cronartium</taxon>
    </lineage>
</organism>
<evidence type="ECO:0000256" key="1">
    <source>
        <dbReference type="SAM" id="MobiDB-lite"/>
    </source>
</evidence>
<dbReference type="PANTHER" id="PTHR35396">
    <property type="entry name" value="SMALL SECRETED PROTEIN"/>
    <property type="match status" value="1"/>
</dbReference>
<keyword evidence="4" id="KW-1185">Reference proteome</keyword>
<dbReference type="EMBL" id="MU167300">
    <property type="protein sequence ID" value="KAG0144215.1"/>
    <property type="molecule type" value="Genomic_DNA"/>
</dbReference>
<evidence type="ECO:0000313" key="3">
    <source>
        <dbReference type="EMBL" id="KAG0144215.1"/>
    </source>
</evidence>
<feature type="region of interest" description="Disordered" evidence="1">
    <location>
        <begin position="117"/>
        <end position="155"/>
    </location>
</feature>
<reference evidence="3" key="1">
    <citation type="submission" date="2013-11" db="EMBL/GenBank/DDBJ databases">
        <title>Genome sequence of the fusiform rust pathogen reveals effectors for host alternation and coevolution with pine.</title>
        <authorList>
            <consortium name="DOE Joint Genome Institute"/>
            <person name="Smith K."/>
            <person name="Pendleton A."/>
            <person name="Kubisiak T."/>
            <person name="Anderson C."/>
            <person name="Salamov A."/>
            <person name="Aerts A."/>
            <person name="Riley R."/>
            <person name="Clum A."/>
            <person name="Lindquist E."/>
            <person name="Ence D."/>
            <person name="Campbell M."/>
            <person name="Kronenberg Z."/>
            <person name="Feau N."/>
            <person name="Dhillon B."/>
            <person name="Hamelin R."/>
            <person name="Burleigh J."/>
            <person name="Smith J."/>
            <person name="Yandell M."/>
            <person name="Nelson C."/>
            <person name="Grigoriev I."/>
            <person name="Davis J."/>
        </authorList>
    </citation>
    <scope>NUCLEOTIDE SEQUENCE</scope>
    <source>
        <strain evidence="3">G11</strain>
    </source>
</reference>
<feature type="chain" id="PRO_5040375410" evidence="2">
    <location>
        <begin position="27"/>
        <end position="155"/>
    </location>
</feature>
<dbReference type="PANTHER" id="PTHR35396:SF1">
    <property type="entry name" value="SMALL SECRETED PROTEIN"/>
    <property type="match status" value="1"/>
</dbReference>